<dbReference type="AlphaFoldDB" id="A0A8H3BFA4"/>
<feature type="compositionally biased region" description="Basic and acidic residues" evidence="1">
    <location>
        <begin position="35"/>
        <end position="48"/>
    </location>
</feature>
<proteinExistence type="predicted"/>
<reference evidence="2" key="1">
    <citation type="submission" date="2021-01" db="EMBL/GenBank/DDBJ databases">
        <authorList>
            <person name="Kaushik A."/>
        </authorList>
    </citation>
    <scope>NUCLEOTIDE SEQUENCE</scope>
    <source>
        <strain evidence="2">AG1-1C</strain>
    </source>
</reference>
<dbReference type="EMBL" id="CAJMWS010000640">
    <property type="protein sequence ID" value="CAE6456340.1"/>
    <property type="molecule type" value="Genomic_DNA"/>
</dbReference>
<gene>
    <name evidence="2" type="ORF">RDB_LOCUS152882</name>
</gene>
<comment type="caution">
    <text evidence="2">The sequence shown here is derived from an EMBL/GenBank/DDBJ whole genome shotgun (WGS) entry which is preliminary data.</text>
</comment>
<sequence>MRKILSRFTKLWTTSPPEQVRRESPAISDDSSGYDPKDTSDSRPDKIQITRVAGSSERNTDFYQLFPDIPESERLIEGEMNGFAPRARRANEKGRL</sequence>
<evidence type="ECO:0000313" key="2">
    <source>
        <dbReference type="EMBL" id="CAE6456340.1"/>
    </source>
</evidence>
<name>A0A8H3BFA4_9AGAM</name>
<feature type="region of interest" description="Disordered" evidence="1">
    <location>
        <begin position="14"/>
        <end position="54"/>
    </location>
</feature>
<evidence type="ECO:0000256" key="1">
    <source>
        <dbReference type="SAM" id="MobiDB-lite"/>
    </source>
</evidence>
<dbReference type="Proteomes" id="UP000663846">
    <property type="component" value="Unassembled WGS sequence"/>
</dbReference>
<organism evidence="2 3">
    <name type="scientific">Rhizoctonia solani</name>
    <dbReference type="NCBI Taxonomy" id="456999"/>
    <lineage>
        <taxon>Eukaryota</taxon>
        <taxon>Fungi</taxon>
        <taxon>Dikarya</taxon>
        <taxon>Basidiomycota</taxon>
        <taxon>Agaricomycotina</taxon>
        <taxon>Agaricomycetes</taxon>
        <taxon>Cantharellales</taxon>
        <taxon>Ceratobasidiaceae</taxon>
        <taxon>Rhizoctonia</taxon>
    </lineage>
</organism>
<protein>
    <submittedName>
        <fullName evidence="2">Uncharacterized protein</fullName>
    </submittedName>
</protein>
<accession>A0A8H3BFA4</accession>
<evidence type="ECO:0000313" key="3">
    <source>
        <dbReference type="Proteomes" id="UP000663846"/>
    </source>
</evidence>